<feature type="transmembrane region" description="Helical" evidence="6">
    <location>
        <begin position="172"/>
        <end position="193"/>
    </location>
</feature>
<keyword evidence="5" id="KW-0046">Antibiotic resistance</keyword>
<keyword evidence="4 6" id="KW-0472">Membrane</keyword>
<dbReference type="AlphaFoldDB" id="A0A919RIC0"/>
<evidence type="ECO:0000256" key="2">
    <source>
        <dbReference type="ARBA" id="ARBA00022692"/>
    </source>
</evidence>
<keyword evidence="9" id="KW-1185">Reference proteome</keyword>
<evidence type="ECO:0000256" key="4">
    <source>
        <dbReference type="ARBA" id="ARBA00023136"/>
    </source>
</evidence>
<evidence type="ECO:0000313" key="8">
    <source>
        <dbReference type="EMBL" id="GII92379.1"/>
    </source>
</evidence>
<feature type="transmembrane region" description="Helical" evidence="6">
    <location>
        <begin position="104"/>
        <end position="132"/>
    </location>
</feature>
<dbReference type="Proteomes" id="UP000606172">
    <property type="component" value="Unassembled WGS sequence"/>
</dbReference>
<dbReference type="Pfam" id="PF12698">
    <property type="entry name" value="ABC2_membrane_3"/>
    <property type="match status" value="1"/>
</dbReference>
<dbReference type="PIRSF" id="PIRSF006648">
    <property type="entry name" value="DrrB"/>
    <property type="match status" value="1"/>
</dbReference>
<comment type="subcellular location">
    <subcellularLocation>
        <location evidence="1">Membrane</location>
        <topology evidence="1">Multi-pass membrane protein</topology>
    </subcellularLocation>
</comment>
<dbReference type="EMBL" id="BOOW01000015">
    <property type="protein sequence ID" value="GII92379.1"/>
    <property type="molecule type" value="Genomic_DNA"/>
</dbReference>
<dbReference type="GO" id="GO:0046677">
    <property type="term" value="P:response to antibiotic"/>
    <property type="evidence" value="ECO:0007669"/>
    <property type="project" value="UniProtKB-KW"/>
</dbReference>
<evidence type="ECO:0000256" key="1">
    <source>
        <dbReference type="ARBA" id="ARBA00004141"/>
    </source>
</evidence>
<dbReference type="InterPro" id="IPR047817">
    <property type="entry name" value="ABC2_TM_bact-type"/>
</dbReference>
<keyword evidence="3 6" id="KW-1133">Transmembrane helix</keyword>
<comment type="caution">
    <text evidence="8">The sequence shown here is derived from an EMBL/GenBank/DDBJ whole genome shotgun (WGS) entry which is preliminary data.</text>
</comment>
<gene>
    <name evidence="8" type="ORF">Ssi02_26100</name>
</gene>
<sequence length="274" mass="28853">MNRVMRLGVRRGVAEFATLLRDRKELWGNIGATVLIFAAIVLWIGDGEIGDTGVSVGTYITAGMIAMIVFQVGLVSLPMMIAADKEEGALLRLRTVPGGFAAFLIGRGVSMLLLTAVQVVMVLVLGILLGGASLPSSIAGWLTLLWVLVLGLLAVVPLGAALGALMPSQKSAGAVLALPAMGLMMVSGVFFPVRVLPEAVQWVAQVFPLYWQGHGIRAAILPDAVLSTEIGETWRLFETAGVLGVWLVAGMVLAPRLLRRTTRGAVGTRPSFGS</sequence>
<dbReference type="PANTHER" id="PTHR43027">
    <property type="entry name" value="DOXORUBICIN RESISTANCE ABC TRANSPORTER PERMEASE PROTEIN DRRC-RELATED"/>
    <property type="match status" value="1"/>
</dbReference>
<accession>A0A919RIC0</accession>
<feature type="transmembrane region" description="Helical" evidence="6">
    <location>
        <begin position="236"/>
        <end position="254"/>
    </location>
</feature>
<dbReference type="InterPro" id="IPR052902">
    <property type="entry name" value="ABC-2_transporter"/>
</dbReference>
<feature type="domain" description="ABC transmembrane type-2" evidence="7">
    <location>
        <begin position="24"/>
        <end position="261"/>
    </location>
</feature>
<feature type="transmembrane region" description="Helical" evidence="6">
    <location>
        <begin position="56"/>
        <end position="83"/>
    </location>
</feature>
<evidence type="ECO:0000313" key="9">
    <source>
        <dbReference type="Proteomes" id="UP000606172"/>
    </source>
</evidence>
<organism evidence="8 9">
    <name type="scientific">Sinosporangium siamense</name>
    <dbReference type="NCBI Taxonomy" id="1367973"/>
    <lineage>
        <taxon>Bacteria</taxon>
        <taxon>Bacillati</taxon>
        <taxon>Actinomycetota</taxon>
        <taxon>Actinomycetes</taxon>
        <taxon>Streptosporangiales</taxon>
        <taxon>Streptosporangiaceae</taxon>
        <taxon>Sinosporangium</taxon>
    </lineage>
</organism>
<evidence type="ECO:0000256" key="5">
    <source>
        <dbReference type="ARBA" id="ARBA00023251"/>
    </source>
</evidence>
<feature type="transmembrane region" description="Helical" evidence="6">
    <location>
        <begin position="26"/>
        <end position="44"/>
    </location>
</feature>
<dbReference type="InterPro" id="IPR000412">
    <property type="entry name" value="ABC_2_transport"/>
</dbReference>
<keyword evidence="2 6" id="KW-0812">Transmembrane</keyword>
<protein>
    <submittedName>
        <fullName evidence="8">Transport permease protein</fullName>
    </submittedName>
</protein>
<proteinExistence type="predicted"/>
<dbReference type="GO" id="GO:0140359">
    <property type="term" value="F:ABC-type transporter activity"/>
    <property type="evidence" value="ECO:0007669"/>
    <property type="project" value="InterPro"/>
</dbReference>
<dbReference type="GO" id="GO:0043190">
    <property type="term" value="C:ATP-binding cassette (ABC) transporter complex"/>
    <property type="evidence" value="ECO:0007669"/>
    <property type="project" value="InterPro"/>
</dbReference>
<evidence type="ECO:0000256" key="3">
    <source>
        <dbReference type="ARBA" id="ARBA00022989"/>
    </source>
</evidence>
<reference evidence="8" key="1">
    <citation type="submission" date="2021-01" db="EMBL/GenBank/DDBJ databases">
        <title>Whole genome shotgun sequence of Sinosporangium siamense NBRC 109515.</title>
        <authorList>
            <person name="Komaki H."/>
            <person name="Tamura T."/>
        </authorList>
    </citation>
    <scope>NUCLEOTIDE SEQUENCE</scope>
    <source>
        <strain evidence="8">NBRC 109515</strain>
    </source>
</reference>
<dbReference type="PROSITE" id="PS51012">
    <property type="entry name" value="ABC_TM2"/>
    <property type="match status" value="1"/>
</dbReference>
<dbReference type="PANTHER" id="PTHR43027:SF2">
    <property type="entry name" value="TRANSPORT PERMEASE PROTEIN"/>
    <property type="match status" value="1"/>
</dbReference>
<feature type="transmembrane region" description="Helical" evidence="6">
    <location>
        <begin position="138"/>
        <end position="165"/>
    </location>
</feature>
<dbReference type="RefSeq" id="WP_204025158.1">
    <property type="nucleotide sequence ID" value="NZ_BOOW01000015.1"/>
</dbReference>
<name>A0A919RIC0_9ACTN</name>
<evidence type="ECO:0000256" key="6">
    <source>
        <dbReference type="SAM" id="Phobius"/>
    </source>
</evidence>
<evidence type="ECO:0000259" key="7">
    <source>
        <dbReference type="PROSITE" id="PS51012"/>
    </source>
</evidence>
<dbReference type="InterPro" id="IPR013525">
    <property type="entry name" value="ABC2_TM"/>
</dbReference>